<reference evidence="8 9" key="1">
    <citation type="submission" date="2012-01" db="EMBL/GenBank/DDBJ databases">
        <title>Complete sequence of Desulfotomaculum gibsoniae DSM 7213.</title>
        <authorList>
            <consortium name="US DOE Joint Genome Institute"/>
            <person name="Lucas S."/>
            <person name="Han J."/>
            <person name="Lapidus A."/>
            <person name="Cheng J.-F."/>
            <person name="Goodwin L."/>
            <person name="Pitluck S."/>
            <person name="Peters L."/>
            <person name="Ovchinnikova G."/>
            <person name="Teshima H."/>
            <person name="Detter J.C."/>
            <person name="Han C."/>
            <person name="Tapia R."/>
            <person name="Land M."/>
            <person name="Hauser L."/>
            <person name="Kyrpides N."/>
            <person name="Ivanova N."/>
            <person name="Pagani I."/>
            <person name="Parshina S."/>
            <person name="Plugge C."/>
            <person name="Muyzer G."/>
            <person name="Kuever J."/>
            <person name="Ivanova A."/>
            <person name="Nazina T."/>
            <person name="Klenk H.-P."/>
            <person name="Brambilla E."/>
            <person name="Spring S."/>
            <person name="Stams A.F."/>
            <person name="Woyke T."/>
        </authorList>
    </citation>
    <scope>NUCLEOTIDE SEQUENCE [LARGE SCALE GENOMIC DNA]</scope>
    <source>
        <strain evidence="8 9">DSM 7213</strain>
    </source>
</reference>
<sequence length="423" mass="45760">MQCRDIYEMLSPYIDGMLESSQVVQVEEHIAACEACRLEYDDLLAAVELVRGLPEVVPPPEFHDNLRQKIDSLPAPTVTGSPTGQVYWLARGKWLKILTAAAVLFITVGVTVLYYDKNDDGVFDTAFQLSAGQNTADRVERFGGGAVDGDPVLDTAPEKTSKDIDTVHNNVPDTNRRDLVSPGVSKEEVNTTNIGAGEQPASAAEDGGTDAMPAAGGGEDTGAPGKQVARELAAPQGQSDGNEPQFSIMAVPQDDLEDAAGKAENDKLSAATNLHVAREFTATVVLKTQSNTAATVSETVARYGGFVETEPQQNGRYWVLRIPTDSVDGFINELSNLGQSNIQSTSRDLTVDLQQAQEQLNVLLEQEKTLLEQQDAQKENRSEGSVVLDTLRGQIALQQQVLAELQQDIDFTKFNLYLQLPPS</sequence>
<dbReference type="HOGENOM" id="CLU_648490_0_0_9"/>
<dbReference type="RefSeq" id="WP_006524275.1">
    <property type="nucleotide sequence ID" value="NC_021184.1"/>
</dbReference>
<dbReference type="Gene3D" id="1.10.10.1320">
    <property type="entry name" value="Anti-sigma factor, zinc-finger domain"/>
    <property type="match status" value="1"/>
</dbReference>
<dbReference type="Pfam" id="PF13490">
    <property type="entry name" value="zf-HC2"/>
    <property type="match status" value="1"/>
</dbReference>
<organism evidence="8 9">
    <name type="scientific">Desulfoscipio gibsoniae DSM 7213</name>
    <dbReference type="NCBI Taxonomy" id="767817"/>
    <lineage>
        <taxon>Bacteria</taxon>
        <taxon>Bacillati</taxon>
        <taxon>Bacillota</taxon>
        <taxon>Clostridia</taxon>
        <taxon>Eubacteriales</taxon>
        <taxon>Desulfallaceae</taxon>
        <taxon>Desulfoscipio</taxon>
    </lineage>
</organism>
<evidence type="ECO:0000259" key="6">
    <source>
        <dbReference type="Pfam" id="PF13490"/>
    </source>
</evidence>
<proteinExistence type="inferred from homology"/>
<feature type="region of interest" description="Disordered" evidence="4">
    <location>
        <begin position="143"/>
        <end position="225"/>
    </location>
</feature>
<dbReference type="Pfam" id="PF14257">
    <property type="entry name" value="DUF4349"/>
    <property type="match status" value="1"/>
</dbReference>
<dbReference type="STRING" id="767817.Desgi_1266"/>
<evidence type="ECO:0000256" key="3">
    <source>
        <dbReference type="SAM" id="Coils"/>
    </source>
</evidence>
<dbReference type="Proteomes" id="UP000013520">
    <property type="component" value="Chromosome"/>
</dbReference>
<feature type="compositionally biased region" description="Basic and acidic residues" evidence="4">
    <location>
        <begin position="174"/>
        <end position="189"/>
    </location>
</feature>
<name>R4KJR6_9FIRM</name>
<comment type="similarity">
    <text evidence="1">Belongs to the zinc-associated anti-sigma factor (ZAS) superfamily. Anti-sigma-W factor family.</text>
</comment>
<dbReference type="EMBL" id="CP003273">
    <property type="protein sequence ID" value="AGL00775.1"/>
    <property type="molecule type" value="Genomic_DNA"/>
</dbReference>
<evidence type="ECO:0000256" key="5">
    <source>
        <dbReference type="SAM" id="Phobius"/>
    </source>
</evidence>
<evidence type="ECO:0000313" key="9">
    <source>
        <dbReference type="Proteomes" id="UP000013520"/>
    </source>
</evidence>
<feature type="transmembrane region" description="Helical" evidence="5">
    <location>
        <begin position="94"/>
        <end position="115"/>
    </location>
</feature>
<evidence type="ECO:0000256" key="1">
    <source>
        <dbReference type="ARBA" id="ARBA00024353"/>
    </source>
</evidence>
<dbReference type="KEGG" id="dgi:Desgi_1266"/>
<keyword evidence="5" id="KW-0472">Membrane</keyword>
<protein>
    <recommendedName>
        <fullName evidence="2">Anti-sigma-W factor RsiW</fullName>
    </recommendedName>
</protein>
<feature type="compositionally biased region" description="Basic and acidic residues" evidence="4">
    <location>
        <begin position="156"/>
        <end position="166"/>
    </location>
</feature>
<dbReference type="AlphaFoldDB" id="R4KJR6"/>
<keyword evidence="3" id="KW-0175">Coiled coil</keyword>
<evidence type="ECO:0000313" key="8">
    <source>
        <dbReference type="EMBL" id="AGL00775.1"/>
    </source>
</evidence>
<dbReference type="InterPro" id="IPR041916">
    <property type="entry name" value="Anti_sigma_zinc_sf"/>
</dbReference>
<evidence type="ECO:0000256" key="2">
    <source>
        <dbReference type="ARBA" id="ARBA00024438"/>
    </source>
</evidence>
<evidence type="ECO:0000259" key="7">
    <source>
        <dbReference type="Pfam" id="PF14257"/>
    </source>
</evidence>
<dbReference type="OrthoDB" id="9808253at2"/>
<evidence type="ECO:0000256" key="4">
    <source>
        <dbReference type="SAM" id="MobiDB-lite"/>
    </source>
</evidence>
<accession>R4KJR6</accession>
<feature type="domain" description="DUF4349" evidence="7">
    <location>
        <begin position="276"/>
        <end position="420"/>
    </location>
</feature>
<keyword evidence="5" id="KW-1133">Transmembrane helix</keyword>
<feature type="domain" description="Putative zinc-finger" evidence="6">
    <location>
        <begin position="3"/>
        <end position="37"/>
    </location>
</feature>
<dbReference type="InterPro" id="IPR027383">
    <property type="entry name" value="Znf_put"/>
</dbReference>
<gene>
    <name evidence="8" type="ORF">Desgi_1266</name>
</gene>
<keyword evidence="5" id="KW-0812">Transmembrane</keyword>
<dbReference type="InterPro" id="IPR025645">
    <property type="entry name" value="DUF4349"/>
</dbReference>
<dbReference type="eggNOG" id="COG5662">
    <property type="taxonomic scope" value="Bacteria"/>
</dbReference>
<keyword evidence="9" id="KW-1185">Reference proteome</keyword>
<feature type="coiled-coil region" evidence="3">
    <location>
        <begin position="346"/>
        <end position="408"/>
    </location>
</feature>